<dbReference type="GO" id="GO:0016020">
    <property type="term" value="C:membrane"/>
    <property type="evidence" value="ECO:0007669"/>
    <property type="project" value="InterPro"/>
</dbReference>
<dbReference type="PANTHER" id="PTHR22900:SF5">
    <property type="entry name" value="PROTEIN CBG14245"/>
    <property type="match status" value="1"/>
</dbReference>
<keyword evidence="1" id="KW-1133">Transmembrane helix</keyword>
<dbReference type="GO" id="GO:0050650">
    <property type="term" value="P:chondroitin sulfate proteoglycan biosynthetic process"/>
    <property type="evidence" value="ECO:0007669"/>
    <property type="project" value="InterPro"/>
</dbReference>
<evidence type="ECO:0000256" key="1">
    <source>
        <dbReference type="SAM" id="Phobius"/>
    </source>
</evidence>
<evidence type="ECO:0000313" key="3">
    <source>
        <dbReference type="Proteomes" id="UP000835052"/>
    </source>
</evidence>
<feature type="transmembrane region" description="Helical" evidence="1">
    <location>
        <begin position="6"/>
        <end position="27"/>
    </location>
</feature>
<proteinExistence type="predicted"/>
<dbReference type="InterPro" id="IPR007669">
    <property type="entry name" value="Chst-1-like"/>
</dbReference>
<gene>
    <name evidence="2" type="ORF">CAUJ_LOCUS8260</name>
</gene>
<evidence type="ECO:0000313" key="2">
    <source>
        <dbReference type="EMBL" id="CAD6192341.1"/>
    </source>
</evidence>
<dbReference type="GO" id="GO:1902884">
    <property type="term" value="P:positive regulation of response to oxidative stress"/>
    <property type="evidence" value="ECO:0007669"/>
    <property type="project" value="InterPro"/>
</dbReference>
<dbReference type="OrthoDB" id="408912at2759"/>
<keyword evidence="3" id="KW-1185">Reference proteome</keyword>
<keyword evidence="1" id="KW-0472">Membrane</keyword>
<dbReference type="EMBL" id="CAJGYM010000027">
    <property type="protein sequence ID" value="CAD6192341.1"/>
    <property type="molecule type" value="Genomic_DNA"/>
</dbReference>
<dbReference type="PANTHER" id="PTHR22900">
    <property type="entry name" value="PROTEIN CBG14245-RELATED"/>
    <property type="match status" value="1"/>
</dbReference>
<reference evidence="2" key="1">
    <citation type="submission" date="2020-10" db="EMBL/GenBank/DDBJ databases">
        <authorList>
            <person name="Kikuchi T."/>
        </authorList>
    </citation>
    <scope>NUCLEOTIDE SEQUENCE</scope>
    <source>
        <strain evidence="2">NKZ352</strain>
    </source>
</reference>
<accession>A0A8S1HCY7</accession>
<sequence length="431" mass="50788">MKREYFYGLLALFSIFFLFTIATRPFFYDDSTTTTTISGLRVEYRNNEAEMILAPEQFIPSGIDLKYSLLFHEKYNVAACSVEKNMSAVLFAIFCILFNPDAFRSLPVDKRNIHGGWFNIKSCQHDEDNFFQHYAHQETLIKVENFEKFVVVRDPLERFISGFVNQCFVNYHRGNKVVCYGCEGDLKCVLEWLMARLQAFSQSTIQRGSRDFYTEHLMPFTWHCEFAKRNEAFRRIQFNEENPSETVEEVLEILEKASVEPRILKLLRESTVGKMIIHTTGGSSDRDRFKNQLLRDPYLLYLFRRIFYRDYEHLGFKRIDFSTMRSIIIFTSLIILAQASPLFRYFDGADAMESSEFSEPISRPAIRRERYLVDTKAEDISLLESDEKEDRSRPEGHEEGERIIRDSAFLYKLAPRHIKILETLRKPIYLL</sequence>
<dbReference type="GO" id="GO:0047756">
    <property type="term" value="F:chondroitin 4-sulfotransferase activity"/>
    <property type="evidence" value="ECO:0007669"/>
    <property type="project" value="InterPro"/>
</dbReference>
<name>A0A8S1HCY7_9PELO</name>
<dbReference type="AlphaFoldDB" id="A0A8S1HCY7"/>
<organism evidence="2 3">
    <name type="scientific">Caenorhabditis auriculariae</name>
    <dbReference type="NCBI Taxonomy" id="2777116"/>
    <lineage>
        <taxon>Eukaryota</taxon>
        <taxon>Metazoa</taxon>
        <taxon>Ecdysozoa</taxon>
        <taxon>Nematoda</taxon>
        <taxon>Chromadorea</taxon>
        <taxon>Rhabditida</taxon>
        <taxon>Rhabditina</taxon>
        <taxon>Rhabditomorpha</taxon>
        <taxon>Rhabditoidea</taxon>
        <taxon>Rhabditidae</taxon>
        <taxon>Peloderinae</taxon>
        <taxon>Caenorhabditis</taxon>
    </lineage>
</organism>
<dbReference type="InterPro" id="IPR005331">
    <property type="entry name" value="Sulfotransferase"/>
</dbReference>
<keyword evidence="1" id="KW-0812">Transmembrane</keyword>
<protein>
    <recommendedName>
        <fullName evidence="4">Sulfotransferase domain-containing protein</fullName>
    </recommendedName>
</protein>
<comment type="caution">
    <text evidence="2">The sequence shown here is derived from an EMBL/GenBank/DDBJ whole genome shotgun (WGS) entry which is preliminary data.</text>
</comment>
<evidence type="ECO:0008006" key="4">
    <source>
        <dbReference type="Google" id="ProtNLM"/>
    </source>
</evidence>
<dbReference type="Proteomes" id="UP000835052">
    <property type="component" value="Unassembled WGS sequence"/>
</dbReference>
<dbReference type="Pfam" id="PF03567">
    <property type="entry name" value="Sulfotransfer_2"/>
    <property type="match status" value="1"/>
</dbReference>